<evidence type="ECO:0000313" key="1">
    <source>
        <dbReference type="EMBL" id="PSR35166.1"/>
    </source>
</evidence>
<evidence type="ECO:0008006" key="3">
    <source>
        <dbReference type="Google" id="ProtNLM"/>
    </source>
</evidence>
<dbReference type="InterPro" id="IPR008912">
    <property type="entry name" value="Uncharacterised_CoxE"/>
</dbReference>
<gene>
    <name evidence="1" type="ORF">C7B46_01790</name>
</gene>
<name>A0A2T2XKZ0_9FIRM</name>
<dbReference type="AlphaFoldDB" id="A0A2T2XKZ0"/>
<dbReference type="CDD" id="cd00198">
    <property type="entry name" value="vWFA"/>
    <property type="match status" value="1"/>
</dbReference>
<reference evidence="1 2" key="1">
    <citation type="journal article" date="2014" name="BMC Genomics">
        <title>Comparison of environmental and isolate Sulfobacillus genomes reveals diverse carbon, sulfur, nitrogen, and hydrogen metabolisms.</title>
        <authorList>
            <person name="Justice N.B."/>
            <person name="Norman A."/>
            <person name="Brown C.T."/>
            <person name="Singh A."/>
            <person name="Thomas B.C."/>
            <person name="Banfield J.F."/>
        </authorList>
    </citation>
    <scope>NUCLEOTIDE SEQUENCE [LARGE SCALE GENOMIC DNA]</scope>
    <source>
        <strain evidence="1">AMDSBA4</strain>
    </source>
</reference>
<protein>
    <recommendedName>
        <fullName evidence="3">VWA containing CoxE family protein</fullName>
    </recommendedName>
</protein>
<evidence type="ECO:0000313" key="2">
    <source>
        <dbReference type="Proteomes" id="UP000242972"/>
    </source>
</evidence>
<dbReference type="Proteomes" id="UP000242972">
    <property type="component" value="Unassembled WGS sequence"/>
</dbReference>
<dbReference type="PANTHER" id="PTHR39338:SF6">
    <property type="entry name" value="BLL5662 PROTEIN"/>
    <property type="match status" value="1"/>
</dbReference>
<dbReference type="Gene3D" id="3.40.50.410">
    <property type="entry name" value="von Willebrand factor, type A domain"/>
    <property type="match status" value="1"/>
</dbReference>
<sequence>MEPVLYNWWLFFRGLRAYGFDISYRDMERVMNAVVLAKPENFVQFFDIVGACLVRTVEQKNLLAYLFAAFIGSLAGVDVILPQESPWLLGLAPPDPHTRQVSWWGGNSAPSTHNARATIFSHAGRASRDETVATQRLVEDISGLHHVEKLAVHQYRSHRRQSASHGRYWNTSKTLRKGLAQGEIMRLWHRRRVWRERLTLILWDTSRSMESVTPTIFQFLHELVHQQRRVEILSFSTRITRVTQPLRHLGSLDALAAIYETAHDIHGGTRITDALATTIHQYSRWLSQRTDVLLLTDGFESGESEPLAVYASAVRRRCRQLIWGNPWDSRPGFAYTTHSLKTLRNNVDRVHAAGTIEELTTTWNAMR</sequence>
<organism evidence="1 2">
    <name type="scientific">Sulfobacillus benefaciens</name>
    <dbReference type="NCBI Taxonomy" id="453960"/>
    <lineage>
        <taxon>Bacteria</taxon>
        <taxon>Bacillati</taxon>
        <taxon>Bacillota</taxon>
        <taxon>Clostridia</taxon>
        <taxon>Eubacteriales</taxon>
        <taxon>Clostridiales Family XVII. Incertae Sedis</taxon>
        <taxon>Sulfobacillus</taxon>
    </lineage>
</organism>
<dbReference type="Pfam" id="PF05762">
    <property type="entry name" value="VWA_CoxE"/>
    <property type="match status" value="1"/>
</dbReference>
<dbReference type="PANTHER" id="PTHR39338">
    <property type="entry name" value="BLL5662 PROTEIN-RELATED"/>
    <property type="match status" value="1"/>
</dbReference>
<comment type="caution">
    <text evidence="1">The sequence shown here is derived from an EMBL/GenBank/DDBJ whole genome shotgun (WGS) entry which is preliminary data.</text>
</comment>
<dbReference type="InterPro" id="IPR036465">
    <property type="entry name" value="vWFA_dom_sf"/>
</dbReference>
<dbReference type="SUPFAM" id="SSF53300">
    <property type="entry name" value="vWA-like"/>
    <property type="match status" value="1"/>
</dbReference>
<dbReference type="EMBL" id="PXYW01000003">
    <property type="protein sequence ID" value="PSR35166.1"/>
    <property type="molecule type" value="Genomic_DNA"/>
</dbReference>
<accession>A0A2T2XKZ0</accession>
<proteinExistence type="predicted"/>